<keyword evidence="3" id="KW-1185">Reference proteome</keyword>
<proteinExistence type="predicted"/>
<evidence type="ECO:0000313" key="2">
    <source>
        <dbReference type="EMBL" id="MFD1586039.1"/>
    </source>
</evidence>
<dbReference type="EMBL" id="JBHUDJ010000001">
    <property type="protein sequence ID" value="MFD1586039.1"/>
    <property type="molecule type" value="Genomic_DNA"/>
</dbReference>
<dbReference type="RefSeq" id="WP_247376642.1">
    <property type="nucleotide sequence ID" value="NZ_JALLGV010000003.1"/>
</dbReference>
<accession>A0ABD6C970</accession>
<dbReference type="Proteomes" id="UP001597119">
    <property type="component" value="Unassembled WGS sequence"/>
</dbReference>
<gene>
    <name evidence="2" type="ORF">ACFR9U_03525</name>
</gene>
<sequence length="73" mass="7255">MNDALARRLDLVVTLLGAILGALLAIALLTWGANGFLLVGSAAFVLGIGAGALVQFSGQPTDGESADASAQDD</sequence>
<dbReference type="AlphaFoldDB" id="A0ABD6C970"/>
<name>A0ABD6C970_9EURY</name>
<keyword evidence="1" id="KW-0472">Membrane</keyword>
<feature type="transmembrane region" description="Helical" evidence="1">
    <location>
        <begin position="12"/>
        <end position="31"/>
    </location>
</feature>
<feature type="transmembrane region" description="Helical" evidence="1">
    <location>
        <begin position="37"/>
        <end position="56"/>
    </location>
</feature>
<keyword evidence="1" id="KW-1133">Transmembrane helix</keyword>
<organism evidence="2 3">
    <name type="scientific">Halorientalis brevis</name>
    <dbReference type="NCBI Taxonomy" id="1126241"/>
    <lineage>
        <taxon>Archaea</taxon>
        <taxon>Methanobacteriati</taxon>
        <taxon>Methanobacteriota</taxon>
        <taxon>Stenosarchaea group</taxon>
        <taxon>Halobacteria</taxon>
        <taxon>Halobacteriales</taxon>
        <taxon>Haloarculaceae</taxon>
        <taxon>Halorientalis</taxon>
    </lineage>
</organism>
<keyword evidence="1" id="KW-0812">Transmembrane</keyword>
<protein>
    <recommendedName>
        <fullName evidence="4">Major facilitator superfamily (MFS) profile domain-containing protein</fullName>
    </recommendedName>
</protein>
<reference evidence="2 3" key="1">
    <citation type="journal article" date="2019" name="Int. J. Syst. Evol. Microbiol.">
        <title>The Global Catalogue of Microorganisms (GCM) 10K type strain sequencing project: providing services to taxonomists for standard genome sequencing and annotation.</title>
        <authorList>
            <consortium name="The Broad Institute Genomics Platform"/>
            <consortium name="The Broad Institute Genome Sequencing Center for Infectious Disease"/>
            <person name="Wu L."/>
            <person name="Ma J."/>
        </authorList>
    </citation>
    <scope>NUCLEOTIDE SEQUENCE [LARGE SCALE GENOMIC DNA]</scope>
    <source>
        <strain evidence="2 3">CGMCC 1.12125</strain>
    </source>
</reference>
<evidence type="ECO:0000256" key="1">
    <source>
        <dbReference type="SAM" id="Phobius"/>
    </source>
</evidence>
<comment type="caution">
    <text evidence="2">The sequence shown here is derived from an EMBL/GenBank/DDBJ whole genome shotgun (WGS) entry which is preliminary data.</text>
</comment>
<evidence type="ECO:0000313" key="3">
    <source>
        <dbReference type="Proteomes" id="UP001597119"/>
    </source>
</evidence>
<evidence type="ECO:0008006" key="4">
    <source>
        <dbReference type="Google" id="ProtNLM"/>
    </source>
</evidence>